<proteinExistence type="evidence at transcript level"/>
<evidence type="ECO:0000256" key="1">
    <source>
        <dbReference type="ARBA" id="ARBA00004613"/>
    </source>
</evidence>
<keyword evidence="4" id="KW-0325">Glycoprotein</keyword>
<sequence length="108" mass="11462">MARLACAFLAFVLAYLYVDVVNGAVEVNNIPGFVGNRQTFLEKLKGLCSKHHKSRVIAALDLAKCQVTCASSAFKSLFSAAPTVSLTDREPCDGSGGICVRGVCAYES</sequence>
<keyword evidence="2" id="KW-0964">Secreted</keyword>
<feature type="chain" id="PRO_5004736894" evidence="6">
    <location>
        <begin position="24"/>
        <end position="108"/>
    </location>
</feature>
<evidence type="ECO:0000256" key="3">
    <source>
        <dbReference type="ARBA" id="ARBA00022729"/>
    </source>
</evidence>
<protein>
    <submittedName>
        <fullName evidence="7">Putative secreted protein</fullName>
    </submittedName>
</protein>
<comment type="similarity">
    <text evidence="5">Belongs to the salp15 family.</text>
</comment>
<dbReference type="EMBL" id="GANP01015902">
    <property type="protein sequence ID" value="JAB68566.1"/>
    <property type="molecule type" value="mRNA"/>
</dbReference>
<evidence type="ECO:0000256" key="2">
    <source>
        <dbReference type="ARBA" id="ARBA00022525"/>
    </source>
</evidence>
<dbReference type="GO" id="GO:0005576">
    <property type="term" value="C:extracellular region"/>
    <property type="evidence" value="ECO:0007669"/>
    <property type="project" value="UniProtKB-SubCell"/>
</dbReference>
<name>V5IB80_IXORI</name>
<reference evidence="7" key="1">
    <citation type="journal article" date="2015" name="Sci. Rep.">
        <title>Tissue- and time-dependent transcription in Ixodes ricinus salivary glands and midguts when blood feeding on the vertebrate host.</title>
        <authorList>
            <person name="Kotsyfakis M."/>
            <person name="Schwarz A."/>
            <person name="Erhart J."/>
            <person name="Ribeiro J.M."/>
        </authorList>
    </citation>
    <scope>NUCLEOTIDE SEQUENCE</scope>
    <source>
        <tissue evidence="7">Salivary gland and midgut</tissue>
    </source>
</reference>
<evidence type="ECO:0000313" key="7">
    <source>
        <dbReference type="EMBL" id="JAB68566.1"/>
    </source>
</evidence>
<dbReference type="InterPro" id="IPR021971">
    <property type="entry name" value="Salp15"/>
</dbReference>
<dbReference type="Pfam" id="PF12115">
    <property type="entry name" value="Salp15"/>
    <property type="match status" value="1"/>
</dbReference>
<keyword evidence="3 6" id="KW-0732">Signal</keyword>
<accession>V5IB80</accession>
<feature type="signal peptide" evidence="6">
    <location>
        <begin position="1"/>
        <end position="23"/>
    </location>
</feature>
<evidence type="ECO:0000256" key="4">
    <source>
        <dbReference type="ARBA" id="ARBA00023180"/>
    </source>
</evidence>
<evidence type="ECO:0000256" key="5">
    <source>
        <dbReference type="ARBA" id="ARBA00034321"/>
    </source>
</evidence>
<evidence type="ECO:0000256" key="6">
    <source>
        <dbReference type="SAM" id="SignalP"/>
    </source>
</evidence>
<organism evidence="7">
    <name type="scientific">Ixodes ricinus</name>
    <name type="common">Common tick</name>
    <name type="synonym">Acarus ricinus</name>
    <dbReference type="NCBI Taxonomy" id="34613"/>
    <lineage>
        <taxon>Eukaryota</taxon>
        <taxon>Metazoa</taxon>
        <taxon>Ecdysozoa</taxon>
        <taxon>Arthropoda</taxon>
        <taxon>Chelicerata</taxon>
        <taxon>Arachnida</taxon>
        <taxon>Acari</taxon>
        <taxon>Parasitiformes</taxon>
        <taxon>Ixodida</taxon>
        <taxon>Ixodoidea</taxon>
        <taxon>Ixodidae</taxon>
        <taxon>Ixodinae</taxon>
        <taxon>Ixodes</taxon>
    </lineage>
</organism>
<comment type="subcellular location">
    <subcellularLocation>
        <location evidence="1">Secreted</location>
    </subcellularLocation>
</comment>
<dbReference type="AlphaFoldDB" id="V5IB80"/>